<gene>
    <name evidence="3" type="ORF">ACJDUH_07885</name>
</gene>
<name>A0ABW8TRA1_9CLOT</name>
<keyword evidence="2" id="KW-1133">Transmembrane helix</keyword>
<proteinExistence type="predicted"/>
<feature type="compositionally biased region" description="Polar residues" evidence="1">
    <location>
        <begin position="94"/>
        <end position="106"/>
    </location>
</feature>
<protein>
    <recommendedName>
        <fullName evidence="5">DUF4179 domain-containing protein</fullName>
    </recommendedName>
</protein>
<evidence type="ECO:0000313" key="3">
    <source>
        <dbReference type="EMBL" id="MFL0268019.1"/>
    </source>
</evidence>
<organism evidence="3 4">
    <name type="scientific">Candidatus Clostridium radicumherbarum</name>
    <dbReference type="NCBI Taxonomy" id="3381662"/>
    <lineage>
        <taxon>Bacteria</taxon>
        <taxon>Bacillati</taxon>
        <taxon>Bacillota</taxon>
        <taxon>Clostridia</taxon>
        <taxon>Eubacteriales</taxon>
        <taxon>Clostridiaceae</taxon>
        <taxon>Clostridium</taxon>
    </lineage>
</organism>
<feature type="region of interest" description="Disordered" evidence="1">
    <location>
        <begin position="80"/>
        <end position="106"/>
    </location>
</feature>
<dbReference type="Proteomes" id="UP001623661">
    <property type="component" value="Unassembled WGS sequence"/>
</dbReference>
<evidence type="ECO:0000256" key="2">
    <source>
        <dbReference type="SAM" id="Phobius"/>
    </source>
</evidence>
<keyword evidence="2" id="KW-0472">Membrane</keyword>
<keyword evidence="2" id="KW-0812">Transmembrane</keyword>
<sequence length="362" mass="40884">MKDKEDFDVELKAAFDNSFDWKGSREDMWRNIERRLSEKRNLHRFRNTRAAAGLAVAAILCVVFLVIPINHNISGDKLKNTPNTQVTPKGEKFASNQTQLPSSSRSISNQEASVKEYLGPINLRWNFDLNLKDESCTPGQEIKLNMTFTGGQEDTKIIEKAPSIVITRIGKVDHDEKIDVMPLLQLENKIIKKDESINLELKFKAPTESGFYFVQLGELKIQNSMGISQTSGGGAKFIVTASKSEVYVKNIPINKELNAHGNIIKVKDIVMNEKETKINYTISFAERHADCRFKLVTDTGETLYQIDWIGRDIQNGMDAMVGFNPVRNNVKKLYLEVIDLNETTADGVKGIKGDWNLEMPIN</sequence>
<keyword evidence="4" id="KW-1185">Reference proteome</keyword>
<dbReference type="RefSeq" id="WP_406764602.1">
    <property type="nucleotide sequence ID" value="NZ_JBJHZY010000001.1"/>
</dbReference>
<evidence type="ECO:0008006" key="5">
    <source>
        <dbReference type="Google" id="ProtNLM"/>
    </source>
</evidence>
<accession>A0ABW8TRA1</accession>
<evidence type="ECO:0000256" key="1">
    <source>
        <dbReference type="SAM" id="MobiDB-lite"/>
    </source>
</evidence>
<reference evidence="3 4" key="1">
    <citation type="submission" date="2024-11" db="EMBL/GenBank/DDBJ databases">
        <authorList>
            <person name="Heng Y.C."/>
            <person name="Lim A.C.H."/>
            <person name="Lee J.K.Y."/>
            <person name="Kittelmann S."/>
        </authorList>
    </citation>
    <scope>NUCLEOTIDE SEQUENCE [LARGE SCALE GENOMIC DNA]</scope>
    <source>
        <strain evidence="3 4">WILCCON 0202</strain>
    </source>
</reference>
<comment type="caution">
    <text evidence="3">The sequence shown here is derived from an EMBL/GenBank/DDBJ whole genome shotgun (WGS) entry which is preliminary data.</text>
</comment>
<dbReference type="EMBL" id="JBJHZY010000001">
    <property type="protein sequence ID" value="MFL0268019.1"/>
    <property type="molecule type" value="Genomic_DNA"/>
</dbReference>
<feature type="transmembrane region" description="Helical" evidence="2">
    <location>
        <begin position="50"/>
        <end position="69"/>
    </location>
</feature>
<evidence type="ECO:0000313" key="4">
    <source>
        <dbReference type="Proteomes" id="UP001623661"/>
    </source>
</evidence>